<sequence length="96" mass="11262">MQNRYSITNGIVSMTVERKSTNEMFTVTFNEEDLEKVAEYDLWMVQKSHDSVYAVKSGTSNILLHRLIRDEASNKKVFAKDNIYFNCTRNNLYVKK</sequence>
<protein>
    <submittedName>
        <fullName evidence="1">Uncharacterized protein</fullName>
    </submittedName>
</protein>
<dbReference type="RefSeq" id="WP_071388589.1">
    <property type="nucleotide sequence ID" value="NZ_MLQS01000001.1"/>
</dbReference>
<dbReference type="AlphaFoldDB" id="A0A1S2MBG6"/>
<reference evidence="1 2" key="1">
    <citation type="submission" date="2016-10" db="EMBL/GenBank/DDBJ databases">
        <title>Draft genome sequences of four alkaliphilic bacteria belonging to the Anaerobacillus genus.</title>
        <authorList>
            <person name="Bassil N.M."/>
            <person name="Lloyd J.R."/>
        </authorList>
    </citation>
    <scope>NUCLEOTIDE SEQUENCE [LARGE SCALE GENOMIC DNA]</scope>
    <source>
        <strain evidence="1 2">DSM 22531</strain>
    </source>
</reference>
<name>A0A1S2MBG6_9BACI</name>
<gene>
    <name evidence="1" type="ORF">BKP45_04905</name>
</gene>
<evidence type="ECO:0000313" key="2">
    <source>
        <dbReference type="Proteomes" id="UP000180057"/>
    </source>
</evidence>
<accession>A0A1S2MBG6</accession>
<dbReference type="STRING" id="472963.BKP45_04905"/>
<comment type="caution">
    <text evidence="1">The sequence shown here is derived from an EMBL/GenBank/DDBJ whole genome shotgun (WGS) entry which is preliminary data.</text>
</comment>
<dbReference type="EMBL" id="MLQS01000001">
    <property type="protein sequence ID" value="OIJ22019.1"/>
    <property type="molecule type" value="Genomic_DNA"/>
</dbReference>
<proteinExistence type="predicted"/>
<evidence type="ECO:0000313" key="1">
    <source>
        <dbReference type="EMBL" id="OIJ22019.1"/>
    </source>
</evidence>
<dbReference type="Proteomes" id="UP000180057">
    <property type="component" value="Unassembled WGS sequence"/>
</dbReference>
<keyword evidence="2" id="KW-1185">Reference proteome</keyword>
<organism evidence="1 2">
    <name type="scientific">Anaerobacillus alkalidiazotrophicus</name>
    <dbReference type="NCBI Taxonomy" id="472963"/>
    <lineage>
        <taxon>Bacteria</taxon>
        <taxon>Bacillati</taxon>
        <taxon>Bacillota</taxon>
        <taxon>Bacilli</taxon>
        <taxon>Bacillales</taxon>
        <taxon>Bacillaceae</taxon>
        <taxon>Anaerobacillus</taxon>
    </lineage>
</organism>